<name>A0A4S8M8K4_DENBC</name>
<feature type="compositionally biased region" description="Low complexity" evidence="1">
    <location>
        <begin position="127"/>
        <end position="143"/>
    </location>
</feature>
<dbReference type="AlphaFoldDB" id="A0A4S8M8K4"/>
<evidence type="ECO:0000256" key="1">
    <source>
        <dbReference type="SAM" id="MobiDB-lite"/>
    </source>
</evidence>
<proteinExistence type="predicted"/>
<sequence length="186" mass="20908">MTKTEAAEKIWDDPAYFYIVLKENDGQTGATVQGLTDSAQSGLERADFSTVNGGLDEVMISPEYEEVNEEPLPPRALSPTFSHVTTTQGPCLLFLLNHHPFRRHHWRHHRSVPRQTLRHLRVEMNLPLAPASSQSPPKPTKSNSETDYRSTVSHLNPSWLILPHTTSFDVSWTSLGCIVLKGKVLE</sequence>
<dbReference type="Proteomes" id="UP000297245">
    <property type="component" value="Unassembled WGS sequence"/>
</dbReference>
<keyword evidence="3" id="KW-1185">Reference proteome</keyword>
<dbReference type="EMBL" id="ML179141">
    <property type="protein sequence ID" value="THU98183.1"/>
    <property type="molecule type" value="Genomic_DNA"/>
</dbReference>
<organism evidence="2 3">
    <name type="scientific">Dendrothele bispora (strain CBS 962.96)</name>
    <dbReference type="NCBI Taxonomy" id="1314807"/>
    <lineage>
        <taxon>Eukaryota</taxon>
        <taxon>Fungi</taxon>
        <taxon>Dikarya</taxon>
        <taxon>Basidiomycota</taxon>
        <taxon>Agaricomycotina</taxon>
        <taxon>Agaricomycetes</taxon>
        <taxon>Agaricomycetidae</taxon>
        <taxon>Agaricales</taxon>
        <taxon>Agaricales incertae sedis</taxon>
        <taxon>Dendrothele</taxon>
    </lineage>
</organism>
<feature type="region of interest" description="Disordered" evidence="1">
    <location>
        <begin position="127"/>
        <end position="149"/>
    </location>
</feature>
<evidence type="ECO:0000313" key="2">
    <source>
        <dbReference type="EMBL" id="THU98183.1"/>
    </source>
</evidence>
<gene>
    <name evidence="2" type="ORF">K435DRAFT_856909</name>
</gene>
<protein>
    <submittedName>
        <fullName evidence="2">Uncharacterized protein</fullName>
    </submittedName>
</protein>
<reference evidence="2 3" key="1">
    <citation type="journal article" date="2019" name="Nat. Ecol. Evol.">
        <title>Megaphylogeny resolves global patterns of mushroom evolution.</title>
        <authorList>
            <person name="Varga T."/>
            <person name="Krizsan K."/>
            <person name="Foldi C."/>
            <person name="Dima B."/>
            <person name="Sanchez-Garcia M."/>
            <person name="Sanchez-Ramirez S."/>
            <person name="Szollosi G.J."/>
            <person name="Szarkandi J.G."/>
            <person name="Papp V."/>
            <person name="Albert L."/>
            <person name="Andreopoulos W."/>
            <person name="Angelini C."/>
            <person name="Antonin V."/>
            <person name="Barry K.W."/>
            <person name="Bougher N.L."/>
            <person name="Buchanan P."/>
            <person name="Buyck B."/>
            <person name="Bense V."/>
            <person name="Catcheside P."/>
            <person name="Chovatia M."/>
            <person name="Cooper J."/>
            <person name="Damon W."/>
            <person name="Desjardin D."/>
            <person name="Finy P."/>
            <person name="Geml J."/>
            <person name="Haridas S."/>
            <person name="Hughes K."/>
            <person name="Justo A."/>
            <person name="Karasinski D."/>
            <person name="Kautmanova I."/>
            <person name="Kiss B."/>
            <person name="Kocsube S."/>
            <person name="Kotiranta H."/>
            <person name="LaButti K.M."/>
            <person name="Lechner B.E."/>
            <person name="Liimatainen K."/>
            <person name="Lipzen A."/>
            <person name="Lukacs Z."/>
            <person name="Mihaltcheva S."/>
            <person name="Morgado L.N."/>
            <person name="Niskanen T."/>
            <person name="Noordeloos M.E."/>
            <person name="Ohm R.A."/>
            <person name="Ortiz-Santana B."/>
            <person name="Ovrebo C."/>
            <person name="Racz N."/>
            <person name="Riley R."/>
            <person name="Savchenko A."/>
            <person name="Shiryaev A."/>
            <person name="Soop K."/>
            <person name="Spirin V."/>
            <person name="Szebenyi C."/>
            <person name="Tomsovsky M."/>
            <person name="Tulloss R.E."/>
            <person name="Uehling J."/>
            <person name="Grigoriev I.V."/>
            <person name="Vagvolgyi C."/>
            <person name="Papp T."/>
            <person name="Martin F.M."/>
            <person name="Miettinen O."/>
            <person name="Hibbett D.S."/>
            <person name="Nagy L.G."/>
        </authorList>
    </citation>
    <scope>NUCLEOTIDE SEQUENCE [LARGE SCALE GENOMIC DNA]</scope>
    <source>
        <strain evidence="2 3">CBS 962.96</strain>
    </source>
</reference>
<evidence type="ECO:0000313" key="3">
    <source>
        <dbReference type="Proteomes" id="UP000297245"/>
    </source>
</evidence>
<accession>A0A4S8M8K4</accession>